<comment type="caution">
    <text evidence="1">The sequence shown here is derived from an EMBL/GenBank/DDBJ whole genome shotgun (WGS) entry which is preliminary data.</text>
</comment>
<evidence type="ECO:0000313" key="1">
    <source>
        <dbReference type="EMBL" id="NYF40454.1"/>
    </source>
</evidence>
<protein>
    <submittedName>
        <fullName evidence="1">Uncharacterized protein</fullName>
    </submittedName>
</protein>
<dbReference type="EMBL" id="JACCCO010000001">
    <property type="protein sequence ID" value="NYF40454.1"/>
    <property type="molecule type" value="Genomic_DNA"/>
</dbReference>
<name>A0A852UZK1_9ACTN</name>
<sequence length="38" mass="4041">MRGQWPAGANDITPGKPLHTCVCGAISSSPINHDHSRK</sequence>
<dbReference type="AlphaFoldDB" id="A0A852UZK1"/>
<reference evidence="1 2" key="1">
    <citation type="submission" date="2020-07" db="EMBL/GenBank/DDBJ databases">
        <title>Sequencing the genomes of 1000 actinobacteria strains.</title>
        <authorList>
            <person name="Klenk H.-P."/>
        </authorList>
    </citation>
    <scope>NUCLEOTIDE SEQUENCE [LARGE SCALE GENOMIC DNA]</scope>
    <source>
        <strain evidence="1 2">DSM 45763</strain>
    </source>
</reference>
<proteinExistence type="predicted"/>
<keyword evidence="2" id="KW-1185">Reference proteome</keyword>
<organism evidence="1 2">
    <name type="scientific">Streptosporangium sandarakinum</name>
    <dbReference type="NCBI Taxonomy" id="1260955"/>
    <lineage>
        <taxon>Bacteria</taxon>
        <taxon>Bacillati</taxon>
        <taxon>Actinomycetota</taxon>
        <taxon>Actinomycetes</taxon>
        <taxon>Streptosporangiales</taxon>
        <taxon>Streptosporangiaceae</taxon>
        <taxon>Streptosporangium</taxon>
    </lineage>
</organism>
<gene>
    <name evidence="1" type="ORF">HDA43_002613</name>
</gene>
<accession>A0A852UZK1</accession>
<dbReference type="Proteomes" id="UP000576393">
    <property type="component" value="Unassembled WGS sequence"/>
</dbReference>
<evidence type="ECO:0000313" key="2">
    <source>
        <dbReference type="Proteomes" id="UP000576393"/>
    </source>
</evidence>